<dbReference type="InterPro" id="IPR001680">
    <property type="entry name" value="WD40_rpt"/>
</dbReference>
<dbReference type="Gene3D" id="1.10.510.10">
    <property type="entry name" value="Transferase(Phosphotransferase) domain 1"/>
    <property type="match status" value="2"/>
</dbReference>
<reference evidence="7 8" key="1">
    <citation type="journal article" date="2020" name="Nat. Food">
        <title>A phased Vanilla planifolia genome enables genetic improvement of flavour and production.</title>
        <authorList>
            <person name="Hasing T."/>
            <person name="Tang H."/>
            <person name="Brym M."/>
            <person name="Khazi F."/>
            <person name="Huang T."/>
            <person name="Chambers A.H."/>
        </authorList>
    </citation>
    <scope>NUCLEOTIDE SEQUENCE [LARGE SCALE GENOMIC DNA]</scope>
    <source>
        <tissue evidence="7">Leaf</tissue>
    </source>
</reference>
<evidence type="ECO:0000256" key="4">
    <source>
        <dbReference type="SAM" id="MobiDB-lite"/>
    </source>
</evidence>
<evidence type="ECO:0000256" key="1">
    <source>
        <dbReference type="ARBA" id="ARBA00022574"/>
    </source>
</evidence>
<evidence type="ECO:0000313" key="7">
    <source>
        <dbReference type="EMBL" id="KAG0485951.1"/>
    </source>
</evidence>
<dbReference type="GO" id="GO:0005524">
    <property type="term" value="F:ATP binding"/>
    <property type="evidence" value="ECO:0007669"/>
    <property type="project" value="InterPro"/>
</dbReference>
<sequence length="1676" mass="186792">MQSETEAVSSAAPCSVAISPSMAADAEEMHRVPPCFDWLRQQIESDMSPDVIFLYGLTDSVLPFGSSAVIQISSSEVENDASDDAASHFLLAQLIDRHNSLFEDQMDKNALPGKGTYSSAKTRFGDELNGDLILHGVEPCNKFDEEQNGSQFFGSFSDGKVLASSSTKNSSEKFSGLRLLALLSPPLTVNQVFKLATKDLLCKFLSGSTEDYVISSLHAFVERKSTNPLSLNFFGLVGFPSFSVSTSPSCLRHPNISPLLGLMNGPSYSYLLHPKAPFSLENILHYSSYALKSDWQIRFLIYQILSALLCMHNLGIAHGSLCPSSILLSNSLWIWLSLPDLQILREKTDKNCHVSLSCVKHHAVHCPCEMIYPNLKLSASMDWYSNFLRWWKGELSNYEYLLVLNKLAGRRWGDHTFHTVMPWVIDFSVKPDENSDIGWRDLQKSKWRLAKGDEQLDFTYSTSEIPHHVSDECLSELAVCSYKARRLPLKILRAAVRSVYEPNEYPSSMQRLYQWTPDECIPEFYSDPRIFSSIHSEMNDLAVPSWASSPEDFILLHRNALESERVARQIHHWIDITFGYKLSGEPAIAAKNVMLPLSDPLVPRSMGRRQLFTRPHPMRQASKFQSGYSSSKKANTSMQRQKIEGMSYSNESSGIDSALLSSSNDFCLSESNCLENLEEAVLFCEAGRFLNPVYSYDINSIKFPEVDIPHGFHSKMDDLVMHGRSSVPCDLGLGHLLDFFESDDDDSSTFQDLMRWRYSSSSSVSSSEVLAEDIFSIGCIIAELYLKRPLFDRISLNAYKENDVLPEAMQELPPSIVVLVEAAIQRDWKRRISARYFLESPYFSPSVRGVYLFLAPLQLLSRPGYRLQYAAKLASEGALKAMGPYATEKCVPYILPLVMTALSDSEAESAMCLLKEFFKCLNSRATRKFILPIIQKILQASEYSHLKVSILQESFVHDLWKQLGKQAYLENIHPSVISNLCNSLDKVSVSVAAVVLIGCCEEVGIPITIHQTILPVVHSFGKGLSSDGIDALVRIGELLGENFIVRQLIPLARNIVIACTDASFMTKPEPIRSWNEVCLHVKVLMQAHFEDPVIKATASALIGVCWRLGPEQTASYIIPQLKKIFEELAFSQPTASAVGSSGRSSETSRTTSEENFQNGNRMDIVFILYPSLAQLMGIERLRHCCSTWFILEQILKRDYCWQWNSIGEPSRNFGGQNNAQCLNVTRISSSDYNPAKLLLNGVGWSVPQSKGVQGGMAMMSCSKENELQKSSFRHSTASSNGQNEPWFWFLGTDVSRDLPDFLGRTCSIKDELPWKIKACILYSARAHPGVLRSVAVFHDETTIYSGGVGPGFKGSIQKWELPRMNCISGYYGHDEVVNSICVLSVNGRIASSDGTIHIWNGQSGKLIATYAESSVNFPQHSSTSLKVTAEQMNVLTPYSLSGGLLPNAFNGNLYTCMHHLEFNDKLIAGLGNGSVRFIDILRDQKLHLWKTDAAEYSCSSLVSCICSGDSEKFSDQRTMAPPSWIAVGLSTGYCRLLDARSGSVVTCWRAHDGYITKLAAPENHLLVSSSLDKTLRVWDLRRNLPSQANVFRGHQDGISSFSVWGQDVISISRNKIAVSSLSRSVEEGLQQRVSPQSLFSADKGIRNQSVLSAISVLPFSRLFLVGTEDGFLKVCC</sequence>
<dbReference type="Gene3D" id="1.25.10.10">
    <property type="entry name" value="Leucine-rich Repeat Variant"/>
    <property type="match status" value="1"/>
</dbReference>
<dbReference type="SUPFAM" id="SSF81837">
    <property type="entry name" value="BEACH domain"/>
    <property type="match status" value="1"/>
</dbReference>
<accession>A0A835V7J4</accession>
<dbReference type="SUPFAM" id="SSF48371">
    <property type="entry name" value="ARM repeat"/>
    <property type="match status" value="1"/>
</dbReference>
<dbReference type="Gene3D" id="2.130.10.10">
    <property type="entry name" value="YVTN repeat-like/Quinoprotein amine dehydrogenase"/>
    <property type="match status" value="2"/>
</dbReference>
<keyword evidence="2" id="KW-0677">Repeat</keyword>
<dbReference type="Pfam" id="PF00400">
    <property type="entry name" value="WD40"/>
    <property type="match status" value="2"/>
</dbReference>
<protein>
    <recommendedName>
        <fullName evidence="9">Protein GFS12</fullName>
    </recommendedName>
</protein>
<feature type="compositionally biased region" description="Low complexity" evidence="4">
    <location>
        <begin position="1139"/>
        <end position="1154"/>
    </location>
</feature>
<comment type="caution">
    <text evidence="7">The sequence shown here is derived from an EMBL/GenBank/DDBJ whole genome shotgun (WGS) entry which is preliminary data.</text>
</comment>
<feature type="region of interest" description="Disordered" evidence="4">
    <location>
        <begin position="1135"/>
        <end position="1154"/>
    </location>
</feature>
<dbReference type="PROSITE" id="PS00678">
    <property type="entry name" value="WD_REPEATS_1"/>
    <property type="match status" value="1"/>
</dbReference>
<dbReference type="SMART" id="SM00320">
    <property type="entry name" value="WD40"/>
    <property type="match status" value="4"/>
</dbReference>
<keyword evidence="8" id="KW-1185">Reference proteome</keyword>
<dbReference type="SMART" id="SM01026">
    <property type="entry name" value="Beach"/>
    <property type="match status" value="1"/>
</dbReference>
<evidence type="ECO:0000256" key="2">
    <source>
        <dbReference type="ARBA" id="ARBA00022737"/>
    </source>
</evidence>
<feature type="repeat" description="WD" evidence="3">
    <location>
        <begin position="1548"/>
        <end position="1588"/>
    </location>
</feature>
<dbReference type="Proteomes" id="UP000636800">
    <property type="component" value="Unassembled WGS sequence"/>
</dbReference>
<dbReference type="InterPro" id="IPR036372">
    <property type="entry name" value="BEACH_dom_sf"/>
</dbReference>
<dbReference type="InterPro" id="IPR015943">
    <property type="entry name" value="WD40/YVTN_repeat-like_dom_sf"/>
</dbReference>
<dbReference type="PANTHER" id="PTHR46866:SF1">
    <property type="entry name" value="GH12955P"/>
    <property type="match status" value="1"/>
</dbReference>
<gene>
    <name evidence="7" type="ORF">HPP92_010030</name>
</gene>
<keyword evidence="1 3" id="KW-0853">WD repeat</keyword>
<dbReference type="InterPro" id="IPR000719">
    <property type="entry name" value="Prot_kinase_dom"/>
</dbReference>
<dbReference type="PANTHER" id="PTHR46866">
    <property type="entry name" value="GH12955P"/>
    <property type="match status" value="1"/>
</dbReference>
<dbReference type="PROSITE" id="PS50294">
    <property type="entry name" value="WD_REPEATS_REGION"/>
    <property type="match status" value="1"/>
</dbReference>
<dbReference type="GO" id="GO:0004672">
    <property type="term" value="F:protein kinase activity"/>
    <property type="evidence" value="ECO:0007669"/>
    <property type="project" value="InterPro"/>
</dbReference>
<feature type="domain" description="BEACH" evidence="6">
    <location>
        <begin position="375"/>
        <end position="642"/>
    </location>
</feature>
<name>A0A835V7J4_VANPL</name>
<dbReference type="SUPFAM" id="SSF50978">
    <property type="entry name" value="WD40 repeat-like"/>
    <property type="match status" value="1"/>
</dbReference>
<evidence type="ECO:0000256" key="3">
    <source>
        <dbReference type="PROSITE-ProRule" id="PRU00221"/>
    </source>
</evidence>
<dbReference type="InterPro" id="IPR019775">
    <property type="entry name" value="WD40_repeat_CS"/>
</dbReference>
<dbReference type="SUPFAM" id="SSF56112">
    <property type="entry name" value="Protein kinase-like (PK-like)"/>
    <property type="match status" value="2"/>
</dbReference>
<dbReference type="InterPro" id="IPR016024">
    <property type="entry name" value="ARM-type_fold"/>
</dbReference>
<dbReference type="Gene3D" id="1.10.1540.10">
    <property type="entry name" value="BEACH domain"/>
    <property type="match status" value="1"/>
</dbReference>
<dbReference type="CDD" id="cd06071">
    <property type="entry name" value="Beach"/>
    <property type="match status" value="1"/>
</dbReference>
<dbReference type="Pfam" id="PF02138">
    <property type="entry name" value="Beach"/>
    <property type="match status" value="1"/>
</dbReference>
<dbReference type="InterPro" id="IPR011989">
    <property type="entry name" value="ARM-like"/>
</dbReference>
<feature type="domain" description="Protein kinase" evidence="5">
    <location>
        <begin position="147"/>
        <end position="516"/>
    </location>
</feature>
<organism evidence="7 8">
    <name type="scientific">Vanilla planifolia</name>
    <name type="common">Vanilla</name>
    <dbReference type="NCBI Taxonomy" id="51239"/>
    <lineage>
        <taxon>Eukaryota</taxon>
        <taxon>Viridiplantae</taxon>
        <taxon>Streptophyta</taxon>
        <taxon>Embryophyta</taxon>
        <taxon>Tracheophyta</taxon>
        <taxon>Spermatophyta</taxon>
        <taxon>Magnoliopsida</taxon>
        <taxon>Liliopsida</taxon>
        <taxon>Asparagales</taxon>
        <taxon>Orchidaceae</taxon>
        <taxon>Vanilloideae</taxon>
        <taxon>Vanilleae</taxon>
        <taxon>Vanilla</taxon>
    </lineage>
</organism>
<dbReference type="InterPro" id="IPR000409">
    <property type="entry name" value="BEACH_dom"/>
</dbReference>
<dbReference type="InterPro" id="IPR036322">
    <property type="entry name" value="WD40_repeat_dom_sf"/>
</dbReference>
<dbReference type="EMBL" id="JADCNL010000004">
    <property type="protein sequence ID" value="KAG0485951.1"/>
    <property type="molecule type" value="Genomic_DNA"/>
</dbReference>
<evidence type="ECO:0000259" key="5">
    <source>
        <dbReference type="PROSITE" id="PS50011"/>
    </source>
</evidence>
<evidence type="ECO:0000259" key="6">
    <source>
        <dbReference type="PROSITE" id="PS50197"/>
    </source>
</evidence>
<evidence type="ECO:0008006" key="9">
    <source>
        <dbReference type="Google" id="ProtNLM"/>
    </source>
</evidence>
<dbReference type="InterPro" id="IPR011009">
    <property type="entry name" value="Kinase-like_dom_sf"/>
</dbReference>
<dbReference type="PROSITE" id="PS50082">
    <property type="entry name" value="WD_REPEATS_2"/>
    <property type="match status" value="1"/>
</dbReference>
<proteinExistence type="predicted"/>
<evidence type="ECO:0000313" key="8">
    <source>
        <dbReference type="Proteomes" id="UP000636800"/>
    </source>
</evidence>
<dbReference type="PROSITE" id="PS50011">
    <property type="entry name" value="PROTEIN_KINASE_DOM"/>
    <property type="match status" value="1"/>
</dbReference>
<dbReference type="PROSITE" id="PS50197">
    <property type="entry name" value="BEACH"/>
    <property type="match status" value="1"/>
</dbReference>